<feature type="transmembrane region" description="Helical" evidence="8">
    <location>
        <begin position="93"/>
        <end position="117"/>
    </location>
</feature>
<evidence type="ECO:0000256" key="7">
    <source>
        <dbReference type="ARBA" id="ARBA00034247"/>
    </source>
</evidence>
<feature type="transmembrane region" description="Helical" evidence="8">
    <location>
        <begin position="67"/>
        <end position="87"/>
    </location>
</feature>
<evidence type="ECO:0000256" key="1">
    <source>
        <dbReference type="ARBA" id="ARBA00004651"/>
    </source>
</evidence>
<dbReference type="OrthoDB" id="9812260at2"/>
<evidence type="ECO:0000313" key="10">
    <source>
        <dbReference type="EMBL" id="SFS19082.1"/>
    </source>
</evidence>
<dbReference type="NCBIfam" id="TIGR00254">
    <property type="entry name" value="GGDEF"/>
    <property type="match status" value="1"/>
</dbReference>
<sequence length="365" mass="39753">MQFLQILLAPALAVMGIAFIYNLLLQRFADSRFRDAAFGLMFGGAIVLGMANPISLGDGVIFDSRSLILGAAVAFCSYRAGAIALGISLCSRIVIGGAGVVSGVVGLILAFGLAVAWVHWAFPKIKNPFIADASLAIAISPTLLAVFLLPWDLAISILQTVGPVITLCNLVGMVVLGFVFRREIRQFNRRSDLLREATTDPLTNLLNRRGFDRSVHHAARPHQTGRALLYFDIDNFKHINDTLGHDTGDLVLGLIAKRIGESLREDAKFARQGGDEFSIYLPDIDETDVRSVADRLCRIINQAPFQIDGKQVDVSISMGAFWAEEDLSLDHMIKAADEQLLLAKQAGKNRAQIRFARTTNLAAHA</sequence>
<reference evidence="10 11" key="1">
    <citation type="submission" date="2016-10" db="EMBL/GenBank/DDBJ databases">
        <authorList>
            <person name="de Groot N.N."/>
        </authorList>
    </citation>
    <scope>NUCLEOTIDE SEQUENCE [LARGE SCALE GENOMIC DNA]</scope>
    <source>
        <strain evidence="10 11">DSM 29433</strain>
    </source>
</reference>
<dbReference type="STRING" id="1123755.SAMN05444714_2093"/>
<evidence type="ECO:0000256" key="5">
    <source>
        <dbReference type="ARBA" id="ARBA00022989"/>
    </source>
</evidence>
<evidence type="ECO:0000256" key="3">
    <source>
        <dbReference type="ARBA" id="ARBA00022475"/>
    </source>
</evidence>
<dbReference type="Pfam" id="PF07694">
    <property type="entry name" value="5TM-5TMR_LYT"/>
    <property type="match status" value="1"/>
</dbReference>
<comment type="catalytic activity">
    <reaction evidence="7">
        <text>2 GTP = 3',3'-c-di-GMP + 2 diphosphate</text>
        <dbReference type="Rhea" id="RHEA:24898"/>
        <dbReference type="ChEBI" id="CHEBI:33019"/>
        <dbReference type="ChEBI" id="CHEBI:37565"/>
        <dbReference type="ChEBI" id="CHEBI:58805"/>
        <dbReference type="EC" id="2.7.7.65"/>
    </reaction>
</comment>
<keyword evidence="11" id="KW-1185">Reference proteome</keyword>
<dbReference type="CDD" id="cd01949">
    <property type="entry name" value="GGDEF"/>
    <property type="match status" value="1"/>
</dbReference>
<evidence type="ECO:0000256" key="6">
    <source>
        <dbReference type="ARBA" id="ARBA00023136"/>
    </source>
</evidence>
<dbReference type="GO" id="GO:0000155">
    <property type="term" value="F:phosphorelay sensor kinase activity"/>
    <property type="evidence" value="ECO:0007669"/>
    <property type="project" value="InterPro"/>
</dbReference>
<dbReference type="InterPro" id="IPR000160">
    <property type="entry name" value="GGDEF_dom"/>
</dbReference>
<dbReference type="InterPro" id="IPR050469">
    <property type="entry name" value="Diguanylate_Cyclase"/>
</dbReference>
<feature type="domain" description="GGDEF" evidence="9">
    <location>
        <begin position="224"/>
        <end position="356"/>
    </location>
</feature>
<feature type="transmembrane region" description="Helical" evidence="8">
    <location>
        <begin position="157"/>
        <end position="180"/>
    </location>
</feature>
<name>A0A1I6MTQ5_9RHOB</name>
<dbReference type="InterPro" id="IPR011620">
    <property type="entry name" value="Sig_transdc_His_kinase_LytS_TM"/>
</dbReference>
<feature type="transmembrane region" description="Helical" evidence="8">
    <location>
        <begin position="36"/>
        <end position="55"/>
    </location>
</feature>
<evidence type="ECO:0000256" key="4">
    <source>
        <dbReference type="ARBA" id="ARBA00022692"/>
    </source>
</evidence>
<protein>
    <recommendedName>
        <fullName evidence="2">diguanylate cyclase</fullName>
        <ecNumber evidence="2">2.7.7.65</ecNumber>
    </recommendedName>
</protein>
<dbReference type="PROSITE" id="PS50887">
    <property type="entry name" value="GGDEF"/>
    <property type="match status" value="1"/>
</dbReference>
<dbReference type="RefSeq" id="WP_090207978.1">
    <property type="nucleotide sequence ID" value="NZ_FOZM01000002.1"/>
</dbReference>
<dbReference type="AlphaFoldDB" id="A0A1I6MTQ5"/>
<dbReference type="InterPro" id="IPR043128">
    <property type="entry name" value="Rev_trsase/Diguanyl_cyclase"/>
</dbReference>
<dbReference type="SMART" id="SM00267">
    <property type="entry name" value="GGDEF"/>
    <property type="match status" value="1"/>
</dbReference>
<keyword evidence="5 8" id="KW-1133">Transmembrane helix</keyword>
<proteinExistence type="predicted"/>
<dbReference type="Gene3D" id="3.30.70.270">
    <property type="match status" value="1"/>
</dbReference>
<dbReference type="InterPro" id="IPR029787">
    <property type="entry name" value="Nucleotide_cyclase"/>
</dbReference>
<keyword evidence="3" id="KW-1003">Cell membrane</keyword>
<dbReference type="EC" id="2.7.7.65" evidence="2"/>
<evidence type="ECO:0000313" key="11">
    <source>
        <dbReference type="Proteomes" id="UP000198926"/>
    </source>
</evidence>
<dbReference type="PANTHER" id="PTHR45138">
    <property type="entry name" value="REGULATORY COMPONENTS OF SENSORY TRANSDUCTION SYSTEM"/>
    <property type="match status" value="1"/>
</dbReference>
<feature type="transmembrane region" description="Helical" evidence="8">
    <location>
        <begin position="7"/>
        <end position="24"/>
    </location>
</feature>
<dbReference type="SUPFAM" id="SSF55073">
    <property type="entry name" value="Nucleotide cyclase"/>
    <property type="match status" value="1"/>
</dbReference>
<dbReference type="Proteomes" id="UP000198926">
    <property type="component" value="Unassembled WGS sequence"/>
</dbReference>
<organism evidence="10 11">
    <name type="scientific">Yoonia litorea</name>
    <dbReference type="NCBI Taxonomy" id="1123755"/>
    <lineage>
        <taxon>Bacteria</taxon>
        <taxon>Pseudomonadati</taxon>
        <taxon>Pseudomonadota</taxon>
        <taxon>Alphaproteobacteria</taxon>
        <taxon>Rhodobacterales</taxon>
        <taxon>Paracoccaceae</taxon>
        <taxon>Yoonia</taxon>
    </lineage>
</organism>
<dbReference type="PANTHER" id="PTHR45138:SF9">
    <property type="entry name" value="DIGUANYLATE CYCLASE DGCM-RELATED"/>
    <property type="match status" value="1"/>
</dbReference>
<evidence type="ECO:0000256" key="8">
    <source>
        <dbReference type="SAM" id="Phobius"/>
    </source>
</evidence>
<keyword evidence="4 8" id="KW-0812">Transmembrane</keyword>
<dbReference type="Pfam" id="PF00990">
    <property type="entry name" value="GGDEF"/>
    <property type="match status" value="1"/>
</dbReference>
<gene>
    <name evidence="10" type="ORF">SAMN05444714_2093</name>
</gene>
<evidence type="ECO:0000259" key="9">
    <source>
        <dbReference type="PROSITE" id="PS50887"/>
    </source>
</evidence>
<dbReference type="GO" id="GO:0005886">
    <property type="term" value="C:plasma membrane"/>
    <property type="evidence" value="ECO:0007669"/>
    <property type="project" value="UniProtKB-SubCell"/>
</dbReference>
<dbReference type="GO" id="GO:0052621">
    <property type="term" value="F:diguanylate cyclase activity"/>
    <property type="evidence" value="ECO:0007669"/>
    <property type="project" value="UniProtKB-EC"/>
</dbReference>
<keyword evidence="6 8" id="KW-0472">Membrane</keyword>
<dbReference type="GO" id="GO:0071555">
    <property type="term" value="P:cell wall organization"/>
    <property type="evidence" value="ECO:0007669"/>
    <property type="project" value="InterPro"/>
</dbReference>
<feature type="transmembrane region" description="Helical" evidence="8">
    <location>
        <begin position="129"/>
        <end position="151"/>
    </location>
</feature>
<accession>A0A1I6MTQ5</accession>
<dbReference type="EMBL" id="FOZM01000002">
    <property type="protein sequence ID" value="SFS19082.1"/>
    <property type="molecule type" value="Genomic_DNA"/>
</dbReference>
<evidence type="ECO:0000256" key="2">
    <source>
        <dbReference type="ARBA" id="ARBA00012528"/>
    </source>
</evidence>
<comment type="subcellular location">
    <subcellularLocation>
        <location evidence="1">Cell membrane</location>
        <topology evidence="1">Multi-pass membrane protein</topology>
    </subcellularLocation>
</comment>